<proteinExistence type="inferred from homology"/>
<feature type="domain" description="Tripartite ATP-independent periplasmic transporters DctQ component" evidence="10">
    <location>
        <begin position="30"/>
        <end position="160"/>
    </location>
</feature>
<evidence type="ECO:0000256" key="4">
    <source>
        <dbReference type="ARBA" id="ARBA00022519"/>
    </source>
</evidence>
<comment type="subunit">
    <text evidence="9">The complex comprises the extracytoplasmic solute receptor protein and the two transmembrane proteins.</text>
</comment>
<dbReference type="InterPro" id="IPR055348">
    <property type="entry name" value="DctQ"/>
</dbReference>
<evidence type="ECO:0000313" key="11">
    <source>
        <dbReference type="EMBL" id="MFC3229202.1"/>
    </source>
</evidence>
<dbReference type="PANTHER" id="PTHR35011">
    <property type="entry name" value="2,3-DIKETO-L-GULONATE TRAP TRANSPORTER SMALL PERMEASE PROTEIN YIAM"/>
    <property type="match status" value="1"/>
</dbReference>
<evidence type="ECO:0000256" key="7">
    <source>
        <dbReference type="ARBA" id="ARBA00023136"/>
    </source>
</evidence>
<dbReference type="Pfam" id="PF04290">
    <property type="entry name" value="DctQ"/>
    <property type="match status" value="1"/>
</dbReference>
<comment type="caution">
    <text evidence="11">The sequence shown here is derived from an EMBL/GenBank/DDBJ whole genome shotgun (WGS) entry which is preliminary data.</text>
</comment>
<comment type="function">
    <text evidence="9">Part of the tripartite ATP-independent periplasmic (TRAP) transport system.</text>
</comment>
<keyword evidence="4 9" id="KW-0997">Cell inner membrane</keyword>
<dbReference type="InterPro" id="IPR007387">
    <property type="entry name" value="TRAP_DctQ"/>
</dbReference>
<evidence type="ECO:0000256" key="8">
    <source>
        <dbReference type="ARBA" id="ARBA00038436"/>
    </source>
</evidence>
<evidence type="ECO:0000259" key="10">
    <source>
        <dbReference type="Pfam" id="PF04290"/>
    </source>
</evidence>
<reference evidence="12" key="1">
    <citation type="journal article" date="2019" name="Int. J. Syst. Evol. Microbiol.">
        <title>The Global Catalogue of Microorganisms (GCM) 10K type strain sequencing project: providing services to taxonomists for standard genome sequencing and annotation.</title>
        <authorList>
            <consortium name="The Broad Institute Genomics Platform"/>
            <consortium name="The Broad Institute Genome Sequencing Center for Infectious Disease"/>
            <person name="Wu L."/>
            <person name="Ma J."/>
        </authorList>
    </citation>
    <scope>NUCLEOTIDE SEQUENCE [LARGE SCALE GENOMIC DNA]</scope>
    <source>
        <strain evidence="12">KCTC 42964</strain>
    </source>
</reference>
<keyword evidence="2 9" id="KW-0813">Transport</keyword>
<name>A0ABV7L4M4_9PROT</name>
<protein>
    <recommendedName>
        <fullName evidence="9">TRAP transporter small permease protein</fullName>
    </recommendedName>
</protein>
<keyword evidence="7 9" id="KW-0472">Membrane</keyword>
<evidence type="ECO:0000256" key="6">
    <source>
        <dbReference type="ARBA" id="ARBA00022989"/>
    </source>
</evidence>
<keyword evidence="6 9" id="KW-1133">Transmembrane helix</keyword>
<evidence type="ECO:0000256" key="5">
    <source>
        <dbReference type="ARBA" id="ARBA00022692"/>
    </source>
</evidence>
<evidence type="ECO:0000256" key="2">
    <source>
        <dbReference type="ARBA" id="ARBA00022448"/>
    </source>
</evidence>
<feature type="transmembrane region" description="Helical" evidence="9">
    <location>
        <begin position="54"/>
        <end position="73"/>
    </location>
</feature>
<dbReference type="EMBL" id="JBHRTR010000031">
    <property type="protein sequence ID" value="MFC3229202.1"/>
    <property type="molecule type" value="Genomic_DNA"/>
</dbReference>
<comment type="similarity">
    <text evidence="8 9">Belongs to the TRAP transporter small permease family.</text>
</comment>
<keyword evidence="12" id="KW-1185">Reference proteome</keyword>
<keyword evidence="3" id="KW-1003">Cell membrane</keyword>
<comment type="subcellular location">
    <subcellularLocation>
        <location evidence="1 9">Cell inner membrane</location>
        <topology evidence="1 9">Multi-pass membrane protein</topology>
    </subcellularLocation>
</comment>
<feature type="transmembrane region" description="Helical" evidence="9">
    <location>
        <begin position="135"/>
        <end position="157"/>
    </location>
</feature>
<feature type="transmembrane region" description="Helical" evidence="9">
    <location>
        <begin position="12"/>
        <end position="34"/>
    </location>
</feature>
<evidence type="ECO:0000256" key="3">
    <source>
        <dbReference type="ARBA" id="ARBA00022475"/>
    </source>
</evidence>
<organism evidence="11 12">
    <name type="scientific">Marinibaculum pumilum</name>
    <dbReference type="NCBI Taxonomy" id="1766165"/>
    <lineage>
        <taxon>Bacteria</taxon>
        <taxon>Pseudomonadati</taxon>
        <taxon>Pseudomonadota</taxon>
        <taxon>Alphaproteobacteria</taxon>
        <taxon>Rhodospirillales</taxon>
        <taxon>Rhodospirillaceae</taxon>
        <taxon>Marinibaculum</taxon>
    </lineage>
</organism>
<accession>A0ABV7L4M4</accession>
<dbReference type="RefSeq" id="WP_379903184.1">
    <property type="nucleotide sequence ID" value="NZ_JBHRTR010000031.1"/>
</dbReference>
<sequence>MTPGRFSPGKLFVIAARALMVVAALATMAMMFHVTADIIWKYLFIAPIRGTLEIVAGWYMVAVVFCSIAYVEVKQGHIVVDLFTRGLRPGRLNALRTFNYALSAVYVAVLAWLALEEALRRTAQNEVWETVNGYLSIWPSRWLVVAGFAVLLCLFAVRSVQALRAARDPERVAFVGPEDAH</sequence>
<dbReference type="Proteomes" id="UP001595528">
    <property type="component" value="Unassembled WGS sequence"/>
</dbReference>
<feature type="transmembrane region" description="Helical" evidence="9">
    <location>
        <begin position="94"/>
        <end position="115"/>
    </location>
</feature>
<evidence type="ECO:0000256" key="1">
    <source>
        <dbReference type="ARBA" id="ARBA00004429"/>
    </source>
</evidence>
<gene>
    <name evidence="11" type="ORF">ACFOGJ_18290</name>
</gene>
<dbReference type="PANTHER" id="PTHR35011:SF10">
    <property type="entry name" value="TRAP TRANSPORTER SMALL PERMEASE PROTEIN"/>
    <property type="match status" value="1"/>
</dbReference>
<evidence type="ECO:0000256" key="9">
    <source>
        <dbReference type="RuleBase" id="RU369079"/>
    </source>
</evidence>
<evidence type="ECO:0000313" key="12">
    <source>
        <dbReference type="Proteomes" id="UP001595528"/>
    </source>
</evidence>
<keyword evidence="5 9" id="KW-0812">Transmembrane</keyword>